<evidence type="ECO:0000313" key="1">
    <source>
        <dbReference type="EMBL" id="KAE8405573.1"/>
    </source>
</evidence>
<accession>A0A5N7DHS2</accession>
<name>A0A5N7DHS2_9EURO</name>
<dbReference type="Proteomes" id="UP000325579">
    <property type="component" value="Unassembled WGS sequence"/>
</dbReference>
<dbReference type="AlphaFoldDB" id="A0A5N7DHS2"/>
<dbReference type="GeneID" id="43676096"/>
<reference evidence="1 2" key="1">
    <citation type="submission" date="2019-04" db="EMBL/GenBank/DDBJ databases">
        <authorList>
            <consortium name="DOE Joint Genome Institute"/>
            <person name="Mondo S."/>
            <person name="Kjaerbolling I."/>
            <person name="Vesth T."/>
            <person name="Frisvad J.C."/>
            <person name="Nybo J.L."/>
            <person name="Theobald S."/>
            <person name="Kildgaard S."/>
            <person name="Isbrandt T."/>
            <person name="Kuo A."/>
            <person name="Sato A."/>
            <person name="Lyhne E.K."/>
            <person name="Kogle M.E."/>
            <person name="Wiebenga A."/>
            <person name="Kun R.S."/>
            <person name="Lubbers R.J."/>
            <person name="Makela M.R."/>
            <person name="Barry K."/>
            <person name="Chovatia M."/>
            <person name="Clum A."/>
            <person name="Daum C."/>
            <person name="Haridas S."/>
            <person name="He G."/>
            <person name="LaButti K."/>
            <person name="Lipzen A."/>
            <person name="Riley R."/>
            <person name="Salamov A."/>
            <person name="Simmons B.A."/>
            <person name="Magnuson J.K."/>
            <person name="Henrissat B."/>
            <person name="Mortensen U.H."/>
            <person name="Larsen T.O."/>
            <person name="Devries R.P."/>
            <person name="Grigoriev I.V."/>
            <person name="Machida M."/>
            <person name="Baker S.E."/>
            <person name="Andersen M.R."/>
            <person name="Cantor M.N."/>
            <person name="Hua S.X."/>
        </authorList>
    </citation>
    <scope>NUCLEOTIDE SEQUENCE [LARGE SCALE GENOMIC DNA]</scope>
    <source>
        <strain evidence="1 2">CBS 119388</strain>
    </source>
</reference>
<sequence>MPPKGVTWVILAPLSYKALHTFSSSQRTKLAKPSGSLFSSLGIDGSALYCSKSMIHLTNLLYLSGVSSSNIPSPLYMSVTLRSCSMARASSVCPFPSLTLGSIPATRRFSRLSGSTSSRTDITFDSVPRWRQ</sequence>
<proteinExistence type="predicted"/>
<dbReference type="RefSeq" id="XP_031942892.1">
    <property type="nucleotide sequence ID" value="XM_032091405.1"/>
</dbReference>
<organism evidence="1 2">
    <name type="scientific">Aspergillus pseudonomiae</name>
    <dbReference type="NCBI Taxonomy" id="1506151"/>
    <lineage>
        <taxon>Eukaryota</taxon>
        <taxon>Fungi</taxon>
        <taxon>Dikarya</taxon>
        <taxon>Ascomycota</taxon>
        <taxon>Pezizomycotina</taxon>
        <taxon>Eurotiomycetes</taxon>
        <taxon>Eurotiomycetidae</taxon>
        <taxon>Eurotiales</taxon>
        <taxon>Aspergillaceae</taxon>
        <taxon>Aspergillus</taxon>
        <taxon>Aspergillus subgen. Circumdati</taxon>
    </lineage>
</organism>
<dbReference type="EMBL" id="ML736759">
    <property type="protein sequence ID" value="KAE8405573.1"/>
    <property type="molecule type" value="Genomic_DNA"/>
</dbReference>
<keyword evidence="2" id="KW-1185">Reference proteome</keyword>
<evidence type="ECO:0000313" key="2">
    <source>
        <dbReference type="Proteomes" id="UP000325579"/>
    </source>
</evidence>
<gene>
    <name evidence="1" type="ORF">BDV37DRAFT_89917</name>
</gene>
<protein>
    <submittedName>
        <fullName evidence="1">Uncharacterized protein</fullName>
    </submittedName>
</protein>